<dbReference type="OrthoDB" id="192832at2759"/>
<dbReference type="AlphaFoldDB" id="A0A2S7Y5X3"/>
<feature type="compositionally biased region" description="Basic and acidic residues" evidence="1">
    <location>
        <begin position="547"/>
        <end position="557"/>
    </location>
</feature>
<evidence type="ECO:0000313" key="3">
    <source>
        <dbReference type="EMBL" id="PQK11477.1"/>
    </source>
</evidence>
<organism evidence="3 4">
    <name type="scientific">Beauveria bassiana</name>
    <name type="common">White muscardine disease fungus</name>
    <name type="synonym">Tritirachium shiotae</name>
    <dbReference type="NCBI Taxonomy" id="176275"/>
    <lineage>
        <taxon>Eukaryota</taxon>
        <taxon>Fungi</taxon>
        <taxon>Dikarya</taxon>
        <taxon>Ascomycota</taxon>
        <taxon>Pezizomycotina</taxon>
        <taxon>Sordariomycetes</taxon>
        <taxon>Hypocreomycetidae</taxon>
        <taxon>Hypocreales</taxon>
        <taxon>Cordycipitaceae</taxon>
        <taxon>Beauveria</taxon>
    </lineage>
</organism>
<dbReference type="Pfam" id="PF26113">
    <property type="entry name" value="GH16_XgeA"/>
    <property type="match status" value="1"/>
</dbReference>
<dbReference type="InterPro" id="IPR013320">
    <property type="entry name" value="ConA-like_dom_sf"/>
</dbReference>
<evidence type="ECO:0000256" key="2">
    <source>
        <dbReference type="SAM" id="SignalP"/>
    </source>
</evidence>
<dbReference type="Gene3D" id="2.60.120.200">
    <property type="match status" value="1"/>
</dbReference>
<dbReference type="PANTHER" id="PTHR10963">
    <property type="entry name" value="GLYCOSYL HYDROLASE-RELATED"/>
    <property type="match status" value="1"/>
</dbReference>
<gene>
    <name evidence="3" type="ORF">BB8028_0003g01020</name>
</gene>
<protein>
    <recommendedName>
        <fullName evidence="5">GH16 domain-containing protein</fullName>
    </recommendedName>
</protein>
<comment type="caution">
    <text evidence="3">The sequence shown here is derived from an EMBL/GenBank/DDBJ whole genome shotgun (WGS) entry which is preliminary data.</text>
</comment>
<evidence type="ECO:0000256" key="1">
    <source>
        <dbReference type="SAM" id="MobiDB-lite"/>
    </source>
</evidence>
<keyword evidence="2" id="KW-0732">Signal</keyword>
<dbReference type="EMBL" id="JRHA01000003">
    <property type="protein sequence ID" value="PQK11477.1"/>
    <property type="molecule type" value="Genomic_DNA"/>
</dbReference>
<proteinExistence type="predicted"/>
<name>A0A2S7Y5X3_BEABA</name>
<feature type="chain" id="PRO_5015541825" description="GH16 domain-containing protein" evidence="2">
    <location>
        <begin position="21"/>
        <end position="787"/>
    </location>
</feature>
<sequence length="787" mass="86579">MPSLISCLVAGLAVVDRAAAAKYSLSKTYDSSNFLTEFHFRETGTIPERQDDNWSWVKYQNVNDAQEKGLVSVKDNKVYLGVDFKTTLENNEKGPRRDTLRVQSKWSFKEGLVITRFWHMPKPVCGAWPAYWTLGEDWPNNGEIDMYEGWNLHKVNKPALHVAPEARIGQCLLDRSAQAEIVSENCDNKFEDRVRAWAGQGCQVEEVNDGIWGSPDGGIQALEWTKDTIKLYTWPIGKAPDNIDSKNPDTSAWGTPSVQLSSPRCDTSRAFGNQTILFTLPFCGEPVGNTQFWTQLPADSKSGKTCKEITGADTCVKYVAENPKEFEEFYFGINDVRLFFQDAEDSENDNKDTKGQLSLDSSSSSALTFKYATSQSSSDNWIGIWPEDDTQAPTWGSTTWDYAKESSGSLTLAPPSSMKAGKYKAYLLSSDRKILAFLSTFNYKPESSDDNKDTKGQLSLDSSSSSALTFKYATSQSSSDNWIGIWPEDDTQAPTWGSITWDYAKESSGSLTLAPPSSMKAGGKYKAYLLSSDRKILAFLSTFDYKPESSDDNKDTKGQLSLDSSSSSSSALTFKYATSQSSSDNWIGIWPEDDTQAPTWGSITWDYAKESSGTLTLAPPSSMKAGGKYKAYLLSSDRKILAFLSTFDYKPESSSNDNSDSSSVAFSVKARYNINCGGSVTTNVDIQPGSNGVCVRTNCNVGSLEIPSAGSCPDGQVRISFWQNADCDGDWYGYGYASRGTCRGLWTNGWGFKSLWLSCADPASDCIQQGTCTAAPEPEPAMEICRA</sequence>
<reference evidence="3 4" key="1">
    <citation type="submission" date="2016-07" db="EMBL/GenBank/DDBJ databases">
        <title>Comparative genomics of the entomopathogenic fungus Beauveria bassiana.</title>
        <authorList>
            <person name="Valero Jimenez C.A."/>
            <person name="Zwaan B.J."/>
            <person name="Van Kan J.A."/>
            <person name="Takken W."/>
            <person name="Debets A.J."/>
            <person name="Schoustra S.E."/>
            <person name="Koenraadt C.J."/>
        </authorList>
    </citation>
    <scope>NUCLEOTIDE SEQUENCE [LARGE SCALE GENOMIC DNA]</scope>
    <source>
        <strain evidence="3 4">ARSEF 8028</strain>
    </source>
</reference>
<dbReference type="SUPFAM" id="SSF49899">
    <property type="entry name" value="Concanavalin A-like lectins/glucanases"/>
    <property type="match status" value="1"/>
</dbReference>
<dbReference type="GO" id="GO:0009251">
    <property type="term" value="P:glucan catabolic process"/>
    <property type="evidence" value="ECO:0007669"/>
    <property type="project" value="TreeGrafter"/>
</dbReference>
<feature type="signal peptide" evidence="2">
    <location>
        <begin position="1"/>
        <end position="20"/>
    </location>
</feature>
<dbReference type="InterPro" id="IPR050546">
    <property type="entry name" value="Glycosyl_Hydrlase_16"/>
</dbReference>
<dbReference type="PANTHER" id="PTHR10963:SF24">
    <property type="entry name" value="GLYCOSIDASE C21B10.07-RELATED"/>
    <property type="match status" value="1"/>
</dbReference>
<accession>A0A2S7Y5X3</accession>
<feature type="region of interest" description="Disordered" evidence="1">
    <location>
        <begin position="547"/>
        <end position="567"/>
    </location>
</feature>
<evidence type="ECO:0008006" key="5">
    <source>
        <dbReference type="Google" id="ProtNLM"/>
    </source>
</evidence>
<dbReference type="Proteomes" id="UP000237441">
    <property type="component" value="Unassembled WGS sequence"/>
</dbReference>
<evidence type="ECO:0000313" key="4">
    <source>
        <dbReference type="Proteomes" id="UP000237441"/>
    </source>
</evidence>